<reference evidence="1 2" key="1">
    <citation type="journal article" date="2015" name="Genome Announc.">
        <title>Expanding the biotechnology potential of lactobacilli through comparative genomics of 213 strains and associated genera.</title>
        <authorList>
            <person name="Sun Z."/>
            <person name="Harris H.M."/>
            <person name="McCann A."/>
            <person name="Guo C."/>
            <person name="Argimon S."/>
            <person name="Zhang W."/>
            <person name="Yang X."/>
            <person name="Jeffery I.B."/>
            <person name="Cooney J.C."/>
            <person name="Kagawa T.F."/>
            <person name="Liu W."/>
            <person name="Song Y."/>
            <person name="Salvetti E."/>
            <person name="Wrobel A."/>
            <person name="Rasinkangas P."/>
            <person name="Parkhill J."/>
            <person name="Rea M.C."/>
            <person name="O'Sullivan O."/>
            <person name="Ritari J."/>
            <person name="Douillard F.P."/>
            <person name="Paul Ross R."/>
            <person name="Yang R."/>
            <person name="Briner A.E."/>
            <person name="Felis G.E."/>
            <person name="de Vos W.M."/>
            <person name="Barrangou R."/>
            <person name="Klaenhammer T.R."/>
            <person name="Caufield P.W."/>
            <person name="Cui Y."/>
            <person name="Zhang H."/>
            <person name="O'Toole P.W."/>
        </authorList>
    </citation>
    <scope>NUCLEOTIDE SEQUENCE [LARGE SCALE GENOMIC DNA]</scope>
    <source>
        <strain evidence="1 2">DSM 20505</strain>
    </source>
</reference>
<dbReference type="PATRIC" id="fig|1291052.5.peg.1964"/>
<evidence type="ECO:0000313" key="1">
    <source>
        <dbReference type="EMBL" id="KRM54860.1"/>
    </source>
</evidence>
<proteinExistence type="predicted"/>
<evidence type="ECO:0000313" key="2">
    <source>
        <dbReference type="Proteomes" id="UP000051679"/>
    </source>
</evidence>
<gene>
    <name evidence="1" type="ORF">FC18_GL001902</name>
</gene>
<protein>
    <submittedName>
        <fullName evidence="1">Uncharacterized protein</fullName>
    </submittedName>
</protein>
<organism evidence="1 2">
    <name type="scientific">Lacticaseibacillus sharpeae JCM 1186 = DSM 20505</name>
    <dbReference type="NCBI Taxonomy" id="1291052"/>
    <lineage>
        <taxon>Bacteria</taxon>
        <taxon>Bacillati</taxon>
        <taxon>Bacillota</taxon>
        <taxon>Bacilli</taxon>
        <taxon>Lactobacillales</taxon>
        <taxon>Lactobacillaceae</taxon>
        <taxon>Lacticaseibacillus</taxon>
    </lineage>
</organism>
<comment type="caution">
    <text evidence="1">The sequence shown here is derived from an EMBL/GenBank/DDBJ whole genome shotgun (WGS) entry which is preliminary data.</text>
</comment>
<keyword evidence="2" id="KW-1185">Reference proteome</keyword>
<accession>A0A0R1ZVL7</accession>
<name>A0A0R1ZVL7_9LACO</name>
<dbReference type="Proteomes" id="UP000051679">
    <property type="component" value="Unassembled WGS sequence"/>
</dbReference>
<dbReference type="EMBL" id="AYYO01000043">
    <property type="protein sequence ID" value="KRM54860.1"/>
    <property type="molecule type" value="Genomic_DNA"/>
</dbReference>
<sequence length="275" mass="31518">MATLEIIILLDINNPEAKRKHRTHITLVLTTSNCVYLYPKGVQETMADIAETTNHKTMQLRRLFTSQIAKETLALSHMPTLARRCSLQHFFVATTNDRRRCRVWFNLVYLQHIRIVETKHGANQVSMHFTSGRKTADYCGNFTGRLTDLRQTIHLLQASEYAWHTTPLAHTLITKIGCKLSHTTENPRKKDAADLLVHDSIAYELVNNPLVPGIICDAETFLEQAKKEFALHVELLRHNDQFLGKEALVRIDKYQRGSFASPEQVGEDFAESYDF</sequence>
<dbReference type="AlphaFoldDB" id="A0A0R1ZVL7"/>